<gene>
    <name evidence="1" type="ORF">Pfra01_001205900</name>
</gene>
<organism evidence="1 2">
    <name type="scientific">Phytophthora fragariaefolia</name>
    <dbReference type="NCBI Taxonomy" id="1490495"/>
    <lineage>
        <taxon>Eukaryota</taxon>
        <taxon>Sar</taxon>
        <taxon>Stramenopiles</taxon>
        <taxon>Oomycota</taxon>
        <taxon>Peronosporomycetes</taxon>
        <taxon>Peronosporales</taxon>
        <taxon>Peronosporaceae</taxon>
        <taxon>Phytophthora</taxon>
    </lineage>
</organism>
<name>A0A9W7CRD7_9STRA</name>
<evidence type="ECO:0000313" key="1">
    <source>
        <dbReference type="EMBL" id="GMF39929.1"/>
    </source>
</evidence>
<reference evidence="1" key="1">
    <citation type="submission" date="2023-04" db="EMBL/GenBank/DDBJ databases">
        <title>Phytophthora fragariaefolia NBRC 109709.</title>
        <authorList>
            <person name="Ichikawa N."/>
            <person name="Sato H."/>
            <person name="Tonouchi N."/>
        </authorList>
    </citation>
    <scope>NUCLEOTIDE SEQUENCE</scope>
    <source>
        <strain evidence="1">NBRC 109709</strain>
    </source>
</reference>
<evidence type="ECO:0000313" key="2">
    <source>
        <dbReference type="Proteomes" id="UP001165121"/>
    </source>
</evidence>
<dbReference type="EMBL" id="BSXT01001201">
    <property type="protein sequence ID" value="GMF39929.1"/>
    <property type="molecule type" value="Genomic_DNA"/>
</dbReference>
<dbReference type="Proteomes" id="UP001165121">
    <property type="component" value="Unassembled WGS sequence"/>
</dbReference>
<protein>
    <submittedName>
        <fullName evidence="1">Unnamed protein product</fullName>
    </submittedName>
</protein>
<keyword evidence="2" id="KW-1185">Reference proteome</keyword>
<dbReference type="AlphaFoldDB" id="A0A9W7CRD7"/>
<sequence>MASWDRRKYAFSTTSPVDGFGYRAGSARTTGGPFRLSCDPVTYRAGSARTTGGPFRLSCDPVTVSIFAGLFSDATSVASSGCR</sequence>
<proteinExistence type="predicted"/>
<accession>A0A9W7CRD7</accession>
<comment type="caution">
    <text evidence="1">The sequence shown here is derived from an EMBL/GenBank/DDBJ whole genome shotgun (WGS) entry which is preliminary data.</text>
</comment>